<dbReference type="InterPro" id="IPR001789">
    <property type="entry name" value="Sig_transdc_resp-reg_receiver"/>
</dbReference>
<evidence type="ECO:0000256" key="3">
    <source>
        <dbReference type="ARBA" id="ARBA00022490"/>
    </source>
</evidence>
<dbReference type="Pfam" id="PF25601">
    <property type="entry name" value="AAA_lid_14"/>
    <property type="match status" value="1"/>
</dbReference>
<evidence type="ECO:0000256" key="13">
    <source>
        <dbReference type="ARBA" id="ARBA00023231"/>
    </source>
</evidence>
<dbReference type="SUPFAM" id="SSF46689">
    <property type="entry name" value="Homeodomain-like"/>
    <property type="match status" value="1"/>
</dbReference>
<evidence type="ECO:0000256" key="5">
    <source>
        <dbReference type="ARBA" id="ARBA00022553"/>
    </source>
</evidence>
<evidence type="ECO:0000313" key="19">
    <source>
        <dbReference type="EMBL" id="ATC65903.1"/>
    </source>
</evidence>
<dbReference type="InterPro" id="IPR003593">
    <property type="entry name" value="AAA+_ATPase"/>
</dbReference>
<dbReference type="FunFam" id="3.40.50.2300:FF:000018">
    <property type="entry name" value="DNA-binding transcriptional regulator NtrC"/>
    <property type="match status" value="1"/>
</dbReference>
<protein>
    <recommendedName>
        <fullName evidence="2">DNA-binding transcriptional regulator NtrC</fullName>
    </recommendedName>
    <alternativeName>
        <fullName evidence="14">Nitrogen regulation protein NR(I)</fullName>
    </alternativeName>
    <alternativeName>
        <fullName evidence="15">Nitrogen regulator I</fullName>
    </alternativeName>
</protein>
<evidence type="ECO:0000256" key="14">
    <source>
        <dbReference type="ARBA" id="ARBA00029881"/>
    </source>
</evidence>
<comment type="subcellular location">
    <subcellularLocation>
        <location evidence="1">Cytoplasm</location>
    </subcellularLocation>
</comment>
<dbReference type="GO" id="GO:0006355">
    <property type="term" value="P:regulation of DNA-templated transcription"/>
    <property type="evidence" value="ECO:0007669"/>
    <property type="project" value="InterPro"/>
</dbReference>
<dbReference type="PANTHER" id="PTHR32071:SF95">
    <property type="entry name" value="DNA-BINDING TRANSCRIPTIONAL REGULATOR NTRC"/>
    <property type="match status" value="1"/>
</dbReference>
<dbReference type="InterPro" id="IPR009057">
    <property type="entry name" value="Homeodomain-like_sf"/>
</dbReference>
<keyword evidence="4" id="KW-0678">Repressor</keyword>
<keyword evidence="5 16" id="KW-0597">Phosphoprotein</keyword>
<dbReference type="PRINTS" id="PR01590">
    <property type="entry name" value="HTHFIS"/>
</dbReference>
<dbReference type="SMART" id="SM00448">
    <property type="entry name" value="REC"/>
    <property type="match status" value="1"/>
</dbReference>
<dbReference type="GO" id="GO:0005524">
    <property type="term" value="F:ATP binding"/>
    <property type="evidence" value="ECO:0007669"/>
    <property type="project" value="UniProtKB-KW"/>
</dbReference>
<dbReference type="PROSITE" id="PS00688">
    <property type="entry name" value="SIGMA54_INTERACT_3"/>
    <property type="match status" value="1"/>
</dbReference>
<keyword evidence="8" id="KW-0902">Two-component regulatory system</keyword>
<dbReference type="Pfam" id="PF00072">
    <property type="entry name" value="Response_reg"/>
    <property type="match status" value="1"/>
</dbReference>
<keyword evidence="6" id="KW-0547">Nucleotide-binding</keyword>
<dbReference type="KEGG" id="vbh:CMV30_00475"/>
<keyword evidence="11" id="KW-0010">Activator</keyword>
<dbReference type="Gene3D" id="1.10.10.60">
    <property type="entry name" value="Homeodomain-like"/>
    <property type="match status" value="1"/>
</dbReference>
<keyword evidence="9" id="KW-0805">Transcription regulation</keyword>
<evidence type="ECO:0000256" key="8">
    <source>
        <dbReference type="ARBA" id="ARBA00023012"/>
    </source>
</evidence>
<dbReference type="PROSITE" id="PS00675">
    <property type="entry name" value="SIGMA54_INTERACT_1"/>
    <property type="match status" value="1"/>
</dbReference>
<evidence type="ECO:0000256" key="4">
    <source>
        <dbReference type="ARBA" id="ARBA00022491"/>
    </source>
</evidence>
<evidence type="ECO:0000256" key="11">
    <source>
        <dbReference type="ARBA" id="ARBA00023159"/>
    </source>
</evidence>
<evidence type="ECO:0000256" key="2">
    <source>
        <dbReference type="ARBA" id="ARBA00019059"/>
    </source>
</evidence>
<dbReference type="PROSITE" id="PS50045">
    <property type="entry name" value="SIGMA54_INTERACT_4"/>
    <property type="match status" value="1"/>
</dbReference>
<reference evidence="19 20" key="1">
    <citation type="submission" date="2017-09" db="EMBL/GenBank/DDBJ databases">
        <title>Complete genome sequence of Verrucomicrobial strain HZ-65, isolated from freshwater.</title>
        <authorList>
            <person name="Choi A."/>
        </authorList>
    </citation>
    <scope>NUCLEOTIDE SEQUENCE [LARGE SCALE GENOMIC DNA]</scope>
    <source>
        <strain evidence="19 20">HZ-65</strain>
    </source>
</reference>
<dbReference type="InterPro" id="IPR027417">
    <property type="entry name" value="P-loop_NTPase"/>
</dbReference>
<dbReference type="SUPFAM" id="SSF52172">
    <property type="entry name" value="CheY-like"/>
    <property type="match status" value="1"/>
</dbReference>
<feature type="domain" description="Sigma-54 factor interaction" evidence="17">
    <location>
        <begin position="149"/>
        <end position="378"/>
    </location>
</feature>
<evidence type="ECO:0000256" key="6">
    <source>
        <dbReference type="ARBA" id="ARBA00022741"/>
    </source>
</evidence>
<evidence type="ECO:0000256" key="16">
    <source>
        <dbReference type="PROSITE-ProRule" id="PRU00169"/>
    </source>
</evidence>
<dbReference type="InterPro" id="IPR025662">
    <property type="entry name" value="Sigma_54_int_dom_ATP-bd_1"/>
</dbReference>
<sequence length="535" mass="58098">MSEPSAKTPTILIIDDDSEIRYSLSRVLSSRKYQVLEAASGELGIAAVKKSPPDLVFLDIRMSGMSGIEALQHIRSSNPKQLVVLMTAFGTAQTAIEAMKYGAFDYIMKPFDPQKVLTLAENALKAHADMRAVGEYKPTINSEDYKEGIVGSSPVMQDVFKVIGQVTASDVTVMVTGESGTGKELVARSIWKHSHRAAKPFIAVNCAAIPDNLIESELFGHEKGSFTGATGQRLGKFELCDGGTIFLDEIGDMALATQTKILRVLQQGEIQRVGGVDTIKVDVRILAATNKDLEEMVKAKTFREDLYYRLNVVRIRMPALRDRDDDIPQIVDFCMQSLAKQKKARVSKVSPEAMAVLTKHRWPGNVRELENVIYRSAVIAQGDTILLKDLPQEIRDAVGASVPAVAASPAAAASQAGTAAPFPVASPSAVLSSQVSSAPFDTLRTMAAETVALAHARQVVESIATAEPALTVERALDFLHEKLSDDAETILGRLEREMIVRVLKAESGNMVRASEKLGITRATLRKRVDELGLKI</sequence>
<dbReference type="SMART" id="SM00382">
    <property type="entry name" value="AAA"/>
    <property type="match status" value="1"/>
</dbReference>
<evidence type="ECO:0000256" key="1">
    <source>
        <dbReference type="ARBA" id="ARBA00004496"/>
    </source>
</evidence>
<dbReference type="InterPro" id="IPR002078">
    <property type="entry name" value="Sigma_54_int"/>
</dbReference>
<proteinExistence type="predicted"/>
<keyword evidence="3" id="KW-0963">Cytoplasm</keyword>
<evidence type="ECO:0000256" key="7">
    <source>
        <dbReference type="ARBA" id="ARBA00022840"/>
    </source>
</evidence>
<dbReference type="InterPro" id="IPR058031">
    <property type="entry name" value="AAA_lid_NorR"/>
</dbReference>
<name>A0A290QBS5_9BACT</name>
<dbReference type="PROSITE" id="PS50110">
    <property type="entry name" value="RESPONSE_REGULATORY"/>
    <property type="match status" value="1"/>
</dbReference>
<evidence type="ECO:0000256" key="15">
    <source>
        <dbReference type="ARBA" id="ARBA00031910"/>
    </source>
</evidence>
<dbReference type="CDD" id="cd00009">
    <property type="entry name" value="AAA"/>
    <property type="match status" value="1"/>
</dbReference>
<dbReference type="InterPro" id="IPR002197">
    <property type="entry name" value="HTH_Fis"/>
</dbReference>
<evidence type="ECO:0000259" key="17">
    <source>
        <dbReference type="PROSITE" id="PS50045"/>
    </source>
</evidence>
<dbReference type="Gene3D" id="1.10.8.60">
    <property type="match status" value="1"/>
</dbReference>
<feature type="modified residue" description="4-aspartylphosphate" evidence="16">
    <location>
        <position position="59"/>
    </location>
</feature>
<evidence type="ECO:0000256" key="12">
    <source>
        <dbReference type="ARBA" id="ARBA00023163"/>
    </source>
</evidence>
<dbReference type="OrthoDB" id="9802354at2"/>
<dbReference type="Pfam" id="PF02954">
    <property type="entry name" value="HTH_8"/>
    <property type="match status" value="1"/>
</dbReference>
<dbReference type="InterPro" id="IPR011006">
    <property type="entry name" value="CheY-like_superfamily"/>
</dbReference>
<dbReference type="PANTHER" id="PTHR32071">
    <property type="entry name" value="TRANSCRIPTIONAL REGULATORY PROTEIN"/>
    <property type="match status" value="1"/>
</dbReference>
<dbReference type="GO" id="GO:0005737">
    <property type="term" value="C:cytoplasm"/>
    <property type="evidence" value="ECO:0007669"/>
    <property type="project" value="UniProtKB-SubCell"/>
</dbReference>
<dbReference type="Gene3D" id="3.40.50.300">
    <property type="entry name" value="P-loop containing nucleotide triphosphate hydrolases"/>
    <property type="match status" value="1"/>
</dbReference>
<evidence type="ECO:0000313" key="20">
    <source>
        <dbReference type="Proteomes" id="UP000217265"/>
    </source>
</evidence>
<evidence type="ECO:0000259" key="18">
    <source>
        <dbReference type="PROSITE" id="PS50110"/>
    </source>
</evidence>
<keyword evidence="10 19" id="KW-0238">DNA-binding</keyword>
<keyword evidence="7" id="KW-0067">ATP-binding</keyword>
<accession>A0A290QBS5</accession>
<dbReference type="AlphaFoldDB" id="A0A290QBS5"/>
<evidence type="ECO:0000256" key="9">
    <source>
        <dbReference type="ARBA" id="ARBA00023015"/>
    </source>
</evidence>
<evidence type="ECO:0000256" key="10">
    <source>
        <dbReference type="ARBA" id="ARBA00023125"/>
    </source>
</evidence>
<dbReference type="EMBL" id="CP023344">
    <property type="protein sequence ID" value="ATC65903.1"/>
    <property type="molecule type" value="Genomic_DNA"/>
</dbReference>
<dbReference type="Proteomes" id="UP000217265">
    <property type="component" value="Chromosome"/>
</dbReference>
<organism evidence="19 20">
    <name type="scientific">Nibricoccus aquaticus</name>
    <dbReference type="NCBI Taxonomy" id="2576891"/>
    <lineage>
        <taxon>Bacteria</taxon>
        <taxon>Pseudomonadati</taxon>
        <taxon>Verrucomicrobiota</taxon>
        <taxon>Opitutia</taxon>
        <taxon>Opitutales</taxon>
        <taxon>Opitutaceae</taxon>
        <taxon>Nibricoccus</taxon>
    </lineage>
</organism>
<keyword evidence="20" id="KW-1185">Reference proteome</keyword>
<dbReference type="Pfam" id="PF00158">
    <property type="entry name" value="Sigma54_activat"/>
    <property type="match status" value="1"/>
</dbReference>
<keyword evidence="12" id="KW-0804">Transcription</keyword>
<dbReference type="InterPro" id="IPR025944">
    <property type="entry name" value="Sigma_54_int_dom_CS"/>
</dbReference>
<dbReference type="FunFam" id="3.40.50.300:FF:000006">
    <property type="entry name" value="DNA-binding transcriptional regulator NtrC"/>
    <property type="match status" value="1"/>
</dbReference>
<dbReference type="Gene3D" id="3.40.50.2300">
    <property type="match status" value="1"/>
</dbReference>
<dbReference type="SUPFAM" id="SSF52540">
    <property type="entry name" value="P-loop containing nucleoside triphosphate hydrolases"/>
    <property type="match status" value="1"/>
</dbReference>
<dbReference type="GO" id="GO:0000160">
    <property type="term" value="P:phosphorelay signal transduction system"/>
    <property type="evidence" value="ECO:0007669"/>
    <property type="project" value="UniProtKB-KW"/>
</dbReference>
<dbReference type="GO" id="GO:0043565">
    <property type="term" value="F:sequence-specific DNA binding"/>
    <property type="evidence" value="ECO:0007669"/>
    <property type="project" value="InterPro"/>
</dbReference>
<dbReference type="RefSeq" id="WP_096057532.1">
    <property type="nucleotide sequence ID" value="NZ_CP023344.1"/>
</dbReference>
<keyword evidence="13" id="KW-0535">Nitrogen fixation</keyword>
<feature type="domain" description="Response regulatory" evidence="18">
    <location>
        <begin position="10"/>
        <end position="124"/>
    </location>
</feature>
<gene>
    <name evidence="19" type="ORF">CMV30_00475</name>
</gene>